<accession>A0A494YFJ4</accession>
<name>A0A494YFJ4_9BURK</name>
<dbReference type="EMBL" id="RBZU01000001">
    <property type="protein sequence ID" value="RKP58807.1"/>
    <property type="molecule type" value="Genomic_DNA"/>
</dbReference>
<dbReference type="AlphaFoldDB" id="A0A494YFJ4"/>
<evidence type="ECO:0000313" key="2">
    <source>
        <dbReference type="Proteomes" id="UP000270342"/>
    </source>
</evidence>
<comment type="caution">
    <text evidence="1">The sequence shown here is derived from an EMBL/GenBank/DDBJ whole genome shotgun (WGS) entry which is preliminary data.</text>
</comment>
<sequence>MLTLHATRVFAAAYPASMRCIAFHRIGPPRGPLPSAAYAQRTPPVRGIRCAPIVHAHLARSRRVMFSCAAA</sequence>
<dbReference type="Proteomes" id="UP000270342">
    <property type="component" value="Unassembled WGS sequence"/>
</dbReference>
<reference evidence="1 2" key="1">
    <citation type="submission" date="2018-10" db="EMBL/GenBank/DDBJ databases">
        <title>Robbsia sp. DHC34, isolated from soil.</title>
        <authorList>
            <person name="Gao Z.-H."/>
            <person name="Qiu L.-H."/>
        </authorList>
    </citation>
    <scope>NUCLEOTIDE SEQUENCE [LARGE SCALE GENOMIC DNA]</scope>
    <source>
        <strain evidence="1 2">DHC34</strain>
    </source>
</reference>
<proteinExistence type="predicted"/>
<organism evidence="1 2">
    <name type="scientific">Pararobbsia silviterrae</name>
    <dbReference type="NCBI Taxonomy" id="1792498"/>
    <lineage>
        <taxon>Bacteria</taxon>
        <taxon>Pseudomonadati</taxon>
        <taxon>Pseudomonadota</taxon>
        <taxon>Betaproteobacteria</taxon>
        <taxon>Burkholderiales</taxon>
        <taxon>Burkholderiaceae</taxon>
        <taxon>Pararobbsia</taxon>
    </lineage>
</organism>
<keyword evidence="2" id="KW-1185">Reference proteome</keyword>
<protein>
    <submittedName>
        <fullName evidence="1">Uncharacterized protein</fullName>
    </submittedName>
</protein>
<evidence type="ECO:0000313" key="1">
    <source>
        <dbReference type="EMBL" id="RKP58807.1"/>
    </source>
</evidence>
<gene>
    <name evidence="1" type="ORF">D7S86_02430</name>
</gene>